<reference evidence="2" key="2">
    <citation type="submission" date="2022-10" db="EMBL/GenBank/DDBJ databases">
        <authorList>
            <consortium name="ENA_rothamsted_submissions"/>
            <consortium name="culmorum"/>
            <person name="King R."/>
        </authorList>
    </citation>
    <scope>NUCLEOTIDE SEQUENCE</scope>
</reference>
<dbReference type="Proteomes" id="UP001153620">
    <property type="component" value="Chromosome 2"/>
</dbReference>
<sequence length="173" mass="20193">MYSVVLGYRINLIYCAICVAIWDIIHILFEYHERYERLQLYESFEEIGCLNDFGKPHCVAILTELCIYSLDLVFCVFLIFGASAMKRVWVLAWILLSVYHLVDFLLFFTPIYGEPLSLNVVPLYMWADIGISVLGLSFVIYFFKKLNDRHIQGVTRERLTNVEEFTGVDFGAY</sequence>
<evidence type="ECO:0000313" key="2">
    <source>
        <dbReference type="EMBL" id="CAG9804894.1"/>
    </source>
</evidence>
<feature type="transmembrane region" description="Helical" evidence="1">
    <location>
        <begin position="60"/>
        <end position="81"/>
    </location>
</feature>
<accession>A0A9N9RTS2</accession>
<organism evidence="2 3">
    <name type="scientific">Chironomus riparius</name>
    <dbReference type="NCBI Taxonomy" id="315576"/>
    <lineage>
        <taxon>Eukaryota</taxon>
        <taxon>Metazoa</taxon>
        <taxon>Ecdysozoa</taxon>
        <taxon>Arthropoda</taxon>
        <taxon>Hexapoda</taxon>
        <taxon>Insecta</taxon>
        <taxon>Pterygota</taxon>
        <taxon>Neoptera</taxon>
        <taxon>Endopterygota</taxon>
        <taxon>Diptera</taxon>
        <taxon>Nematocera</taxon>
        <taxon>Chironomoidea</taxon>
        <taxon>Chironomidae</taxon>
        <taxon>Chironominae</taxon>
        <taxon>Chironomus</taxon>
    </lineage>
</organism>
<dbReference type="AlphaFoldDB" id="A0A9N9RTS2"/>
<evidence type="ECO:0000313" key="3">
    <source>
        <dbReference type="Proteomes" id="UP001153620"/>
    </source>
</evidence>
<feature type="transmembrane region" description="Helical" evidence="1">
    <location>
        <begin position="88"/>
        <end position="111"/>
    </location>
</feature>
<gene>
    <name evidence="2" type="ORF">CHIRRI_LOCUS7771</name>
</gene>
<reference evidence="2" key="1">
    <citation type="submission" date="2022-01" db="EMBL/GenBank/DDBJ databases">
        <authorList>
            <person name="King R."/>
        </authorList>
    </citation>
    <scope>NUCLEOTIDE SEQUENCE</scope>
</reference>
<dbReference type="EMBL" id="OU895878">
    <property type="protein sequence ID" value="CAG9804894.1"/>
    <property type="molecule type" value="Genomic_DNA"/>
</dbReference>
<proteinExistence type="predicted"/>
<protein>
    <submittedName>
        <fullName evidence="2">Uncharacterized protein</fullName>
    </submittedName>
</protein>
<keyword evidence="3" id="KW-1185">Reference proteome</keyword>
<name>A0A9N9RTS2_9DIPT</name>
<feature type="transmembrane region" description="Helical" evidence="1">
    <location>
        <begin position="123"/>
        <end position="143"/>
    </location>
</feature>
<keyword evidence="1" id="KW-1133">Transmembrane helix</keyword>
<keyword evidence="1" id="KW-0472">Membrane</keyword>
<keyword evidence="1" id="KW-0812">Transmembrane</keyword>
<feature type="transmembrane region" description="Helical" evidence="1">
    <location>
        <begin position="12"/>
        <end position="29"/>
    </location>
</feature>
<dbReference type="OrthoDB" id="7786977at2759"/>
<evidence type="ECO:0000256" key="1">
    <source>
        <dbReference type="SAM" id="Phobius"/>
    </source>
</evidence>